<reference evidence="2 3" key="1">
    <citation type="submission" date="2017-03" db="EMBL/GenBank/DDBJ databases">
        <title>Genome Survey of Euroglyphus maynei.</title>
        <authorList>
            <person name="Arlian L.G."/>
            <person name="Morgan M.S."/>
            <person name="Rider S.D."/>
        </authorList>
    </citation>
    <scope>NUCLEOTIDE SEQUENCE [LARGE SCALE GENOMIC DNA]</scope>
    <source>
        <strain evidence="2">Arlian Lab</strain>
        <tissue evidence="2">Whole body</tissue>
    </source>
</reference>
<keyword evidence="1" id="KW-0732">Signal</keyword>
<keyword evidence="3" id="KW-1185">Reference proteome</keyword>
<evidence type="ECO:0000256" key="1">
    <source>
        <dbReference type="SAM" id="SignalP"/>
    </source>
</evidence>
<protein>
    <submittedName>
        <fullName evidence="2">Uncharacterized protein</fullName>
    </submittedName>
</protein>
<dbReference type="OrthoDB" id="6506742at2759"/>
<feature type="signal peptide" evidence="1">
    <location>
        <begin position="1"/>
        <end position="19"/>
    </location>
</feature>
<evidence type="ECO:0000313" key="2">
    <source>
        <dbReference type="EMBL" id="OTF74585.1"/>
    </source>
</evidence>
<name>A0A1Y3B5L8_EURMA</name>
<dbReference type="AlphaFoldDB" id="A0A1Y3B5L8"/>
<dbReference type="Proteomes" id="UP000194236">
    <property type="component" value="Unassembled WGS sequence"/>
</dbReference>
<gene>
    <name evidence="2" type="ORF">BLA29_000703</name>
</gene>
<accession>A0A1Y3B5L8</accession>
<organism evidence="2 3">
    <name type="scientific">Euroglyphus maynei</name>
    <name type="common">Mayne's house dust mite</name>
    <dbReference type="NCBI Taxonomy" id="6958"/>
    <lineage>
        <taxon>Eukaryota</taxon>
        <taxon>Metazoa</taxon>
        <taxon>Ecdysozoa</taxon>
        <taxon>Arthropoda</taxon>
        <taxon>Chelicerata</taxon>
        <taxon>Arachnida</taxon>
        <taxon>Acari</taxon>
        <taxon>Acariformes</taxon>
        <taxon>Sarcoptiformes</taxon>
        <taxon>Astigmata</taxon>
        <taxon>Psoroptidia</taxon>
        <taxon>Analgoidea</taxon>
        <taxon>Pyroglyphidae</taxon>
        <taxon>Pyroglyphinae</taxon>
        <taxon>Euroglyphus</taxon>
    </lineage>
</organism>
<feature type="chain" id="PRO_5012395577" evidence="1">
    <location>
        <begin position="20"/>
        <end position="193"/>
    </location>
</feature>
<proteinExistence type="predicted"/>
<dbReference type="EMBL" id="MUJZ01046317">
    <property type="protein sequence ID" value="OTF74585.1"/>
    <property type="molecule type" value="Genomic_DNA"/>
</dbReference>
<comment type="caution">
    <text evidence="2">The sequence shown here is derived from an EMBL/GenBank/DDBJ whole genome shotgun (WGS) entry which is preliminary data.</text>
</comment>
<sequence>MKSIIAIISFALLINVIIADDDSNQREQLLKKGEEIGKQAEDALKLLKSQNRNREVRRLEKDIPLLKELMQDYRDKQTDDEKMEILEKELTLLIKKMSLEIQMANSNDPDLHTTLVNRAKDMVQRGENTVKFLKSKNRQEDAKTIQQDVDDLTKIIDKVEQEDDMLKLNGLELQMIELENKLGKDIFDVTFPH</sequence>
<evidence type="ECO:0000313" key="3">
    <source>
        <dbReference type="Proteomes" id="UP000194236"/>
    </source>
</evidence>